<keyword evidence="1" id="KW-0812">Transmembrane</keyword>
<dbReference type="EMBL" id="EU970160">
    <property type="protein sequence ID" value="ACG42278.1"/>
    <property type="molecule type" value="mRNA"/>
</dbReference>
<feature type="transmembrane region" description="Helical" evidence="1">
    <location>
        <begin position="16"/>
        <end position="36"/>
    </location>
</feature>
<dbReference type="AlphaFoldDB" id="B6TYU5"/>
<organism evidence="2">
    <name type="scientific">Zea mays</name>
    <name type="common">Maize</name>
    <dbReference type="NCBI Taxonomy" id="4577"/>
    <lineage>
        <taxon>Eukaryota</taxon>
        <taxon>Viridiplantae</taxon>
        <taxon>Streptophyta</taxon>
        <taxon>Embryophyta</taxon>
        <taxon>Tracheophyta</taxon>
        <taxon>Spermatophyta</taxon>
        <taxon>Magnoliopsida</taxon>
        <taxon>Liliopsida</taxon>
        <taxon>Poales</taxon>
        <taxon>Poaceae</taxon>
        <taxon>PACMAD clade</taxon>
        <taxon>Panicoideae</taxon>
        <taxon>Andropogonodae</taxon>
        <taxon>Andropogoneae</taxon>
        <taxon>Tripsacinae</taxon>
        <taxon>Zea</taxon>
    </lineage>
</organism>
<proteinExistence type="evidence at transcript level"/>
<name>B6TYU5_MAIZE</name>
<sequence>MPPPNGRAVLLFRNPVWLLCTSGCIFVDMVCVSFKFRMLLNFFSLH</sequence>
<keyword evidence="1" id="KW-0472">Membrane</keyword>
<evidence type="ECO:0000313" key="2">
    <source>
        <dbReference type="EMBL" id="ACG42278.1"/>
    </source>
</evidence>
<accession>B6TYU5</accession>
<protein>
    <submittedName>
        <fullName evidence="2">Uncharacterized protein</fullName>
    </submittedName>
</protein>
<keyword evidence="1" id="KW-1133">Transmembrane helix</keyword>
<evidence type="ECO:0000256" key="1">
    <source>
        <dbReference type="SAM" id="Phobius"/>
    </source>
</evidence>
<reference evidence="2" key="1">
    <citation type="journal article" date="2009" name="Plant Mol. Biol.">
        <title>Insights into corn genes derived from large-scale cDNA sequencing.</title>
        <authorList>
            <person name="Alexandrov N.N."/>
            <person name="Brover V.V."/>
            <person name="Freidin S."/>
            <person name="Troukhan M.E."/>
            <person name="Tatarinova T.V."/>
            <person name="Zhang H."/>
            <person name="Swaller T.J."/>
            <person name="Lu Y.P."/>
            <person name="Bouck J."/>
            <person name="Flavell R.B."/>
            <person name="Feldmann K.A."/>
        </authorList>
    </citation>
    <scope>NUCLEOTIDE SEQUENCE</scope>
</reference>